<comment type="caution">
    <text evidence="1">The sequence shown here is derived from an EMBL/GenBank/DDBJ whole genome shotgun (WGS) entry which is preliminary data.</text>
</comment>
<sequence length="99" mass="11405">MYNCSLEISHSEWSKQGRRKDFSSTQKNSLLDTYHQGNHTVICVHKVKKCCFYILSVLCQYKTSADVCRLHLINTNSFFKDSSACSYMAVSFRCNSFSP</sequence>
<proteinExistence type="predicted"/>
<dbReference type="EMBL" id="JAHRIN010042473">
    <property type="protein sequence ID" value="MEQ2206029.1"/>
    <property type="molecule type" value="Genomic_DNA"/>
</dbReference>
<keyword evidence="2" id="KW-1185">Reference proteome</keyword>
<organism evidence="1 2">
    <name type="scientific">Xenoophorus captivus</name>
    <dbReference type="NCBI Taxonomy" id="1517983"/>
    <lineage>
        <taxon>Eukaryota</taxon>
        <taxon>Metazoa</taxon>
        <taxon>Chordata</taxon>
        <taxon>Craniata</taxon>
        <taxon>Vertebrata</taxon>
        <taxon>Euteleostomi</taxon>
        <taxon>Actinopterygii</taxon>
        <taxon>Neopterygii</taxon>
        <taxon>Teleostei</taxon>
        <taxon>Neoteleostei</taxon>
        <taxon>Acanthomorphata</taxon>
        <taxon>Ovalentaria</taxon>
        <taxon>Atherinomorphae</taxon>
        <taxon>Cyprinodontiformes</taxon>
        <taxon>Goodeidae</taxon>
        <taxon>Xenoophorus</taxon>
    </lineage>
</organism>
<reference evidence="1 2" key="1">
    <citation type="submission" date="2021-06" db="EMBL/GenBank/DDBJ databases">
        <authorList>
            <person name="Palmer J.M."/>
        </authorList>
    </citation>
    <scope>NUCLEOTIDE SEQUENCE [LARGE SCALE GENOMIC DNA]</scope>
    <source>
        <strain evidence="1 2">XC_2019</strain>
        <tissue evidence="1">Muscle</tissue>
    </source>
</reference>
<evidence type="ECO:0000313" key="2">
    <source>
        <dbReference type="Proteomes" id="UP001434883"/>
    </source>
</evidence>
<accession>A0ABV0RD00</accession>
<gene>
    <name evidence="1" type="ORF">XENOCAPTIV_021276</name>
</gene>
<protein>
    <submittedName>
        <fullName evidence="1">Uncharacterized protein</fullName>
    </submittedName>
</protein>
<dbReference type="Proteomes" id="UP001434883">
    <property type="component" value="Unassembled WGS sequence"/>
</dbReference>
<evidence type="ECO:0000313" key="1">
    <source>
        <dbReference type="EMBL" id="MEQ2206029.1"/>
    </source>
</evidence>
<name>A0ABV0RD00_9TELE</name>